<gene>
    <name evidence="1" type="ORF">ABT56_04225</name>
</gene>
<dbReference type="GO" id="GO:0008168">
    <property type="term" value="F:methyltransferase activity"/>
    <property type="evidence" value="ECO:0007669"/>
    <property type="project" value="UniProtKB-KW"/>
</dbReference>
<dbReference type="RefSeq" id="WP_047877622.1">
    <property type="nucleotide sequence ID" value="NZ_LDOT01000004.1"/>
</dbReference>
<dbReference type="InterPro" id="IPR029063">
    <property type="entry name" value="SAM-dependent_MTases_sf"/>
</dbReference>
<proteinExistence type="predicted"/>
<dbReference type="PATRIC" id="fig|1195763.3.peg.899"/>
<evidence type="ECO:0000313" key="2">
    <source>
        <dbReference type="Proteomes" id="UP000036097"/>
    </source>
</evidence>
<keyword evidence="1" id="KW-0489">Methyltransferase</keyword>
<accession>A0A0J1H7Y8</accession>
<name>A0A0J1H7Y8_9GAMM</name>
<sequence length="213" mass="24198">MQTCPLCHSQGAGLFHQDKRRQYFRCGHCALVFADPAARLSPEDEKAHYDLHENNPEDAGYRRFLSRLADPLQERLGRSKLNGLDFGSGPGPTLSLMFFEQGHDMAIYDPYFAPEPAVLATQYDFVTCTEAIEHFYTPAKEWGLLLGMVKPGGWLGLMTKLATDADAFSRWHYKNDPTHVSFFSRDTFKFLAERDGLEVEFVGNDVILLRKTQ</sequence>
<dbReference type="Proteomes" id="UP000036097">
    <property type="component" value="Unassembled WGS sequence"/>
</dbReference>
<protein>
    <submittedName>
        <fullName evidence="1">2-polyprenyl-3-methyl-5-hydroxy-6-metoxy-1, 4-benzoquinol methylase</fullName>
    </submittedName>
</protein>
<dbReference type="Gene3D" id="3.40.50.150">
    <property type="entry name" value="Vaccinia Virus protein VP39"/>
    <property type="match status" value="1"/>
</dbReference>
<dbReference type="GO" id="GO:0032259">
    <property type="term" value="P:methylation"/>
    <property type="evidence" value="ECO:0007669"/>
    <property type="project" value="UniProtKB-KW"/>
</dbReference>
<comment type="caution">
    <text evidence="1">The sequence shown here is derived from an EMBL/GenBank/DDBJ whole genome shotgun (WGS) entry which is preliminary data.</text>
</comment>
<dbReference type="AlphaFoldDB" id="A0A0J1H7Y8"/>
<dbReference type="STRING" id="1195763.ABT56_04225"/>
<reference evidence="1 2" key="1">
    <citation type="submission" date="2015-05" db="EMBL/GenBank/DDBJ databases">
        <title>Photobacterium galathea sp. nov.</title>
        <authorList>
            <person name="Machado H."/>
            <person name="Gram L."/>
        </authorList>
    </citation>
    <scope>NUCLEOTIDE SEQUENCE [LARGE SCALE GENOMIC DNA]</scope>
    <source>
        <strain evidence="1 2">CGMCC 1.12159</strain>
    </source>
</reference>
<keyword evidence="1" id="KW-0808">Transferase</keyword>
<evidence type="ECO:0000313" key="1">
    <source>
        <dbReference type="EMBL" id="KLV07796.1"/>
    </source>
</evidence>
<dbReference type="SUPFAM" id="SSF53335">
    <property type="entry name" value="S-adenosyl-L-methionine-dependent methyltransferases"/>
    <property type="match status" value="1"/>
</dbReference>
<dbReference type="OrthoDB" id="9791944at2"/>
<keyword evidence="2" id="KW-1185">Reference proteome</keyword>
<organism evidence="1 2">
    <name type="scientific">Photobacterium aquae</name>
    <dbReference type="NCBI Taxonomy" id="1195763"/>
    <lineage>
        <taxon>Bacteria</taxon>
        <taxon>Pseudomonadati</taxon>
        <taxon>Pseudomonadota</taxon>
        <taxon>Gammaproteobacteria</taxon>
        <taxon>Vibrionales</taxon>
        <taxon>Vibrionaceae</taxon>
        <taxon>Photobacterium</taxon>
    </lineage>
</organism>
<dbReference type="Pfam" id="PF13489">
    <property type="entry name" value="Methyltransf_23"/>
    <property type="match status" value="1"/>
</dbReference>
<dbReference type="EMBL" id="LDOT01000004">
    <property type="protein sequence ID" value="KLV07796.1"/>
    <property type="molecule type" value="Genomic_DNA"/>
</dbReference>